<protein>
    <submittedName>
        <fullName evidence="1">Uncharacterized protein</fullName>
    </submittedName>
</protein>
<keyword evidence="2" id="KW-1185">Reference proteome</keyword>
<dbReference type="STRING" id="667129.HMPREF0758_4961"/>
<gene>
    <name evidence="1" type="ORF">HMPREF0758_4961</name>
</gene>
<sequence>MSIFAKVDIIVNRKIQGKTVLMERLPNDSDLFPLFSTGVK</sequence>
<name>D4E9W1_SEROD</name>
<evidence type="ECO:0000313" key="1">
    <source>
        <dbReference type="EMBL" id="EFE93398.1"/>
    </source>
</evidence>
<dbReference type="Proteomes" id="UP000005723">
    <property type="component" value="Unassembled WGS sequence"/>
</dbReference>
<reference evidence="1 2" key="1">
    <citation type="submission" date="2010-01" db="EMBL/GenBank/DDBJ databases">
        <authorList>
            <person name="Muzny D."/>
            <person name="Qin X."/>
            <person name="Deng J."/>
            <person name="Jiang H."/>
            <person name="Liu Y."/>
            <person name="Qu J."/>
            <person name="Song X.-Z."/>
            <person name="Zhang L."/>
            <person name="Thornton R."/>
            <person name="Coyle M."/>
            <person name="Francisco L."/>
            <person name="Jackson L."/>
            <person name="Javaid M."/>
            <person name="Korchina V."/>
            <person name="Kovar C."/>
            <person name="Mata R."/>
            <person name="Mathew T."/>
            <person name="Ngo R."/>
            <person name="Nguyen L."/>
            <person name="Nguyen N."/>
            <person name="Okwuonu G."/>
            <person name="Ongeri F."/>
            <person name="Pham C."/>
            <person name="Simmons D."/>
            <person name="Wilczek-Boney K."/>
            <person name="Hale W."/>
            <person name="Jakkamsetti A."/>
            <person name="Pham P."/>
            <person name="Ruth R."/>
            <person name="San Lucas F."/>
            <person name="Warren J."/>
            <person name="Zhang J."/>
            <person name="Zhao Z."/>
            <person name="Zhou C."/>
            <person name="Zhu D."/>
            <person name="Lee S."/>
            <person name="Bess C."/>
            <person name="Blankenburg K."/>
            <person name="Forbes L."/>
            <person name="Fu Q."/>
            <person name="Gubbala S."/>
            <person name="Hirani K."/>
            <person name="Jayaseelan J.C."/>
            <person name="Lara F."/>
            <person name="Munidasa M."/>
            <person name="Palculict T."/>
            <person name="Patil S."/>
            <person name="Pu L.-L."/>
            <person name="Saada N."/>
            <person name="Tang L."/>
            <person name="Weissenberger G."/>
            <person name="Zhu Y."/>
            <person name="Hemphill L."/>
            <person name="Shang Y."/>
            <person name="Youmans B."/>
            <person name="Ayvaz T."/>
            <person name="Ross M."/>
            <person name="Santibanez J."/>
            <person name="Aqrawi P."/>
            <person name="Gross S."/>
            <person name="Joshi V."/>
            <person name="Fowler G."/>
            <person name="Nazareth L."/>
            <person name="Reid J."/>
            <person name="Worley K."/>
            <person name="Petrosino J."/>
            <person name="Highlander S."/>
            <person name="Gibbs R."/>
        </authorList>
    </citation>
    <scope>NUCLEOTIDE SEQUENCE [LARGE SCALE GENOMIC DNA]</scope>
    <source>
        <strain evidence="1 2">DSM 4582</strain>
    </source>
</reference>
<evidence type="ECO:0000313" key="2">
    <source>
        <dbReference type="Proteomes" id="UP000005723"/>
    </source>
</evidence>
<accession>D4E9W1</accession>
<dbReference type="HOGENOM" id="CLU_3296410_0_0_6"/>
<organism evidence="1 2">
    <name type="scientific">Serratia odorifera DSM 4582</name>
    <dbReference type="NCBI Taxonomy" id="667129"/>
    <lineage>
        <taxon>Bacteria</taxon>
        <taxon>Pseudomonadati</taxon>
        <taxon>Pseudomonadota</taxon>
        <taxon>Gammaproteobacteria</taxon>
        <taxon>Enterobacterales</taxon>
        <taxon>Yersiniaceae</taxon>
        <taxon>Serratia</taxon>
    </lineage>
</organism>
<comment type="caution">
    <text evidence="1">The sequence shown here is derived from an EMBL/GenBank/DDBJ whole genome shotgun (WGS) entry which is preliminary data.</text>
</comment>
<dbReference type="AlphaFoldDB" id="D4E9W1"/>
<proteinExistence type="predicted"/>
<dbReference type="EMBL" id="ADBY01000076">
    <property type="protein sequence ID" value="EFE93398.1"/>
    <property type="molecule type" value="Genomic_DNA"/>
</dbReference>